<evidence type="ECO:0000256" key="4">
    <source>
        <dbReference type="SAM" id="MobiDB-lite"/>
    </source>
</evidence>
<sequence>MEHFDYKGMEVYTKFESYSQCIEPIPKSFDELCQSIMRCYRLESEKFEIHYEDDKLGEIAIDSDSAYVNAWYQCTGQGIYLIMNKKSASPGIPMNRESMPPSISMNRGPMPQCIPNNGGIPPINPNNLAQPYQQARNPNVISPTTLLPNISPYQPINNFGDPSRSVQVNGPYKPAQNPPQFANQNNMPQFPPQNNFGPSQFQPASPVHPTKFMNSPDISIPLNQSQNNLRNPTNSTPPIHPPSVQPPSIQPHLVKPPQLQPPQFQQPPFQQPPFQQPPFQQPPFQPPPNFANSQQTLPASPLIKNQAGSPGGPFQANKNQGISFPQGHSANQSLNLPSRNSFDQTIPNPRFIPPPPRFPNFCPSNDTSFHPRPPPNSGLFSQSDSQPNQGFSPNQLSHPSSFQHPNVNIQQTLPSGRNHNQNINSSGTQSLQIKVKCICGADKVFPKKKWRCDRCASLNDSSDKMCPICHLIRGDMESSCPNCHASYKV</sequence>
<keyword evidence="2" id="KW-0863">Zinc-finger</keyword>
<feature type="compositionally biased region" description="Pro residues" evidence="4">
    <location>
        <begin position="269"/>
        <end position="289"/>
    </location>
</feature>
<feature type="compositionally biased region" description="Polar residues" evidence="4">
    <location>
        <begin position="378"/>
        <end position="427"/>
    </location>
</feature>
<protein>
    <recommendedName>
        <fullName evidence="5">RanBP2-type domain-containing protein</fullName>
    </recommendedName>
</protein>
<evidence type="ECO:0000256" key="3">
    <source>
        <dbReference type="ARBA" id="ARBA00022833"/>
    </source>
</evidence>
<keyword evidence="7" id="KW-1185">Reference proteome</keyword>
<evidence type="ECO:0000259" key="5">
    <source>
        <dbReference type="PROSITE" id="PS01358"/>
    </source>
</evidence>
<dbReference type="PROSITE" id="PS01358">
    <property type="entry name" value="ZF_RANBP2_1"/>
    <property type="match status" value="1"/>
</dbReference>
<feature type="compositionally biased region" description="Polar residues" evidence="4">
    <location>
        <begin position="212"/>
        <end position="236"/>
    </location>
</feature>
<accession>A0AAU9JEH2</accession>
<comment type="caution">
    <text evidence="6">The sequence shown here is derived from an EMBL/GenBank/DDBJ whole genome shotgun (WGS) entry which is preliminary data.</text>
</comment>
<dbReference type="GO" id="GO:0008270">
    <property type="term" value="F:zinc ion binding"/>
    <property type="evidence" value="ECO:0007669"/>
    <property type="project" value="UniProtKB-KW"/>
</dbReference>
<evidence type="ECO:0000313" key="6">
    <source>
        <dbReference type="EMBL" id="CAG9321964.1"/>
    </source>
</evidence>
<evidence type="ECO:0000313" key="7">
    <source>
        <dbReference type="Proteomes" id="UP001162131"/>
    </source>
</evidence>
<evidence type="ECO:0000256" key="2">
    <source>
        <dbReference type="ARBA" id="ARBA00022771"/>
    </source>
</evidence>
<dbReference type="AlphaFoldDB" id="A0AAU9JEH2"/>
<dbReference type="CDD" id="cd05992">
    <property type="entry name" value="PB1"/>
    <property type="match status" value="1"/>
</dbReference>
<gene>
    <name evidence="6" type="ORF">BSTOLATCC_MIC30348</name>
</gene>
<reference evidence="6" key="1">
    <citation type="submission" date="2021-09" db="EMBL/GenBank/DDBJ databases">
        <authorList>
            <consortium name="AG Swart"/>
            <person name="Singh M."/>
            <person name="Singh A."/>
            <person name="Seah K."/>
            <person name="Emmerich C."/>
        </authorList>
    </citation>
    <scope>NUCLEOTIDE SEQUENCE</scope>
    <source>
        <strain evidence="6">ATCC30299</strain>
    </source>
</reference>
<dbReference type="EMBL" id="CAJZBQ010000030">
    <property type="protein sequence ID" value="CAG9321964.1"/>
    <property type="molecule type" value="Genomic_DNA"/>
</dbReference>
<keyword evidence="1" id="KW-0479">Metal-binding</keyword>
<feature type="compositionally biased region" description="Pro residues" evidence="4">
    <location>
        <begin position="238"/>
        <end position="249"/>
    </location>
</feature>
<feature type="compositionally biased region" description="Low complexity" evidence="4">
    <location>
        <begin position="178"/>
        <end position="203"/>
    </location>
</feature>
<name>A0AAU9JEH2_9CILI</name>
<proteinExistence type="predicted"/>
<keyword evidence="3" id="KW-0862">Zinc</keyword>
<feature type="domain" description="RanBP2-type" evidence="5">
    <location>
        <begin position="450"/>
        <end position="469"/>
    </location>
</feature>
<feature type="region of interest" description="Disordered" evidence="4">
    <location>
        <begin position="156"/>
        <end position="427"/>
    </location>
</feature>
<evidence type="ECO:0000256" key="1">
    <source>
        <dbReference type="ARBA" id="ARBA00022723"/>
    </source>
</evidence>
<dbReference type="InterPro" id="IPR001876">
    <property type="entry name" value="Znf_RanBP2"/>
</dbReference>
<organism evidence="6 7">
    <name type="scientific">Blepharisma stoltei</name>
    <dbReference type="NCBI Taxonomy" id="1481888"/>
    <lineage>
        <taxon>Eukaryota</taxon>
        <taxon>Sar</taxon>
        <taxon>Alveolata</taxon>
        <taxon>Ciliophora</taxon>
        <taxon>Postciliodesmatophora</taxon>
        <taxon>Heterotrichea</taxon>
        <taxon>Heterotrichida</taxon>
        <taxon>Blepharismidae</taxon>
        <taxon>Blepharisma</taxon>
    </lineage>
</organism>
<feature type="compositionally biased region" description="Polar residues" evidence="4">
    <location>
        <begin position="316"/>
        <end position="345"/>
    </location>
</feature>
<dbReference type="Proteomes" id="UP001162131">
    <property type="component" value="Unassembled WGS sequence"/>
</dbReference>